<evidence type="ECO:0000313" key="1">
    <source>
        <dbReference type="EMBL" id="CAD8153649.1"/>
    </source>
</evidence>
<name>A0A8S1TRR5_9CILI</name>
<dbReference type="EMBL" id="CAJJDO010000024">
    <property type="protein sequence ID" value="CAD8153649.1"/>
    <property type="molecule type" value="Genomic_DNA"/>
</dbReference>
<accession>A0A8S1TRR5</accession>
<comment type="caution">
    <text evidence="1">The sequence shown here is derived from an EMBL/GenBank/DDBJ whole genome shotgun (WGS) entry which is preliminary data.</text>
</comment>
<protein>
    <submittedName>
        <fullName evidence="1">Uncharacterized protein</fullName>
    </submittedName>
</protein>
<dbReference type="Proteomes" id="UP000689195">
    <property type="component" value="Unassembled WGS sequence"/>
</dbReference>
<evidence type="ECO:0000313" key="2">
    <source>
        <dbReference type="Proteomes" id="UP000689195"/>
    </source>
</evidence>
<keyword evidence="2" id="KW-1185">Reference proteome</keyword>
<gene>
    <name evidence="1" type="ORF">PPENT_87.1.T0240333</name>
</gene>
<organism evidence="1 2">
    <name type="scientific">Paramecium pentaurelia</name>
    <dbReference type="NCBI Taxonomy" id="43138"/>
    <lineage>
        <taxon>Eukaryota</taxon>
        <taxon>Sar</taxon>
        <taxon>Alveolata</taxon>
        <taxon>Ciliophora</taxon>
        <taxon>Intramacronucleata</taxon>
        <taxon>Oligohymenophorea</taxon>
        <taxon>Peniculida</taxon>
        <taxon>Parameciidae</taxon>
        <taxon>Paramecium</taxon>
    </lineage>
</organism>
<sequence length="108" mass="12612">MKMGDRLSQAIDLEWILKSLLMVNIKMVRKLGNFIGKTGKYLNNVRQKYQILSLNLKVEVDGMMMEEMKSKLINGMSLVKSLKMNLVTYKGEYRDGKKFCNWDVCRII</sequence>
<reference evidence="1" key="1">
    <citation type="submission" date="2021-01" db="EMBL/GenBank/DDBJ databases">
        <authorList>
            <consortium name="Genoscope - CEA"/>
            <person name="William W."/>
        </authorList>
    </citation>
    <scope>NUCLEOTIDE SEQUENCE</scope>
</reference>
<dbReference type="AlphaFoldDB" id="A0A8S1TRR5"/>
<proteinExistence type="predicted"/>